<evidence type="ECO:0000313" key="4">
    <source>
        <dbReference type="EMBL" id="RST97999.1"/>
    </source>
</evidence>
<dbReference type="InterPro" id="IPR014820">
    <property type="entry name" value="PriCT_1"/>
</dbReference>
<gene>
    <name evidence="3" type="ORF">CBF35_00155</name>
    <name evidence="4" type="ORF">CBF35_01535</name>
</gene>
<feature type="domain" description="DNA primase/polymerase bifunctional N-terminal" evidence="2">
    <location>
        <begin position="9"/>
        <end position="171"/>
    </location>
</feature>
<dbReference type="Proteomes" id="UP000287239">
    <property type="component" value="Unassembled WGS sequence"/>
</dbReference>
<evidence type="ECO:0008006" key="6">
    <source>
        <dbReference type="Google" id="ProtNLM"/>
    </source>
</evidence>
<evidence type="ECO:0000259" key="2">
    <source>
        <dbReference type="SMART" id="SM00943"/>
    </source>
</evidence>
<dbReference type="EMBL" id="NGJU01000001">
    <property type="protein sequence ID" value="RST97999.1"/>
    <property type="molecule type" value="Genomic_DNA"/>
</dbReference>
<dbReference type="Pfam" id="PF09250">
    <property type="entry name" value="Prim-Pol"/>
    <property type="match status" value="1"/>
</dbReference>
<dbReference type="Pfam" id="PF08708">
    <property type="entry name" value="PriCT_1"/>
    <property type="match status" value="1"/>
</dbReference>
<evidence type="ECO:0000259" key="1">
    <source>
        <dbReference type="SMART" id="SM00942"/>
    </source>
</evidence>
<name>A0A429ZVJ2_9ENTE</name>
<accession>A0A429ZVJ2</accession>
<dbReference type="RefSeq" id="WP_126777891.1">
    <property type="nucleotide sequence ID" value="NZ_NGJU01000001.1"/>
</dbReference>
<feature type="domain" description="Primase C-terminal 1" evidence="1">
    <location>
        <begin position="208"/>
        <end position="274"/>
    </location>
</feature>
<proteinExistence type="predicted"/>
<comment type="caution">
    <text evidence="3">The sequence shown here is derived from an EMBL/GenBank/DDBJ whole genome shotgun (WGS) entry which is preliminary data.</text>
</comment>
<reference evidence="3 5" key="1">
    <citation type="submission" date="2017-05" db="EMBL/GenBank/DDBJ databases">
        <title>Vagococcus spp. assemblies.</title>
        <authorList>
            <person name="Gulvik C.A."/>
        </authorList>
    </citation>
    <scope>NUCLEOTIDE SEQUENCE [LARGE SCALE GENOMIC DNA]</scope>
    <source>
        <strain evidence="3 5">NCFB 2777</strain>
    </source>
</reference>
<sequence>MELLTLKAALSYAENSYPIIPLYPNTKIPCKTSDFSNGFHSATTNQEMILDHWNQEKNVSCNIGLQVGKETGLVILDIDVHGENGFETLEVLENHFEKLPNTLIIDTPTGGRHYYFNYPSNVTIQRQINAFKGIDILVDGYVVAPPSHIDGKAYKRISGKLPELAEFPQFLLDSLEASADNYPSSKLEMPQNQPMTQGKPKYTAKFLTEMVEGSKTGGRNDFLMRFIAKCLSLGTDLETIYTLVLVVNDNFIDVPLDEKEVNTIFKSIVKKHLQKVKSI</sequence>
<dbReference type="SMART" id="SM00943">
    <property type="entry name" value="Prim-Pol"/>
    <property type="match status" value="1"/>
</dbReference>
<organism evidence="3 5">
    <name type="scientific">Vagococcus salmoninarum</name>
    <dbReference type="NCBI Taxonomy" id="2739"/>
    <lineage>
        <taxon>Bacteria</taxon>
        <taxon>Bacillati</taxon>
        <taxon>Bacillota</taxon>
        <taxon>Bacilli</taxon>
        <taxon>Lactobacillales</taxon>
        <taxon>Enterococcaceae</taxon>
        <taxon>Vagococcus</taxon>
    </lineage>
</organism>
<dbReference type="SUPFAM" id="SSF56747">
    <property type="entry name" value="Prim-pol domain"/>
    <property type="match status" value="1"/>
</dbReference>
<dbReference type="InterPro" id="IPR015330">
    <property type="entry name" value="DNA_primase/pol_bifunc_N"/>
</dbReference>
<evidence type="ECO:0000313" key="5">
    <source>
        <dbReference type="Proteomes" id="UP000287239"/>
    </source>
</evidence>
<evidence type="ECO:0000313" key="3">
    <source>
        <dbReference type="EMBL" id="RST97738.1"/>
    </source>
</evidence>
<dbReference type="EMBL" id="NGJU01000001">
    <property type="protein sequence ID" value="RST97738.1"/>
    <property type="molecule type" value="Genomic_DNA"/>
</dbReference>
<keyword evidence="5" id="KW-1185">Reference proteome</keyword>
<protein>
    <recommendedName>
        <fullName evidence="6">DNA primase</fullName>
    </recommendedName>
</protein>
<dbReference type="GeneID" id="98567037"/>
<dbReference type="CDD" id="cd04859">
    <property type="entry name" value="Prim_Pol"/>
    <property type="match status" value="1"/>
</dbReference>
<dbReference type="AlphaFoldDB" id="A0A429ZVJ2"/>
<dbReference type="SMART" id="SM00942">
    <property type="entry name" value="PriCT_1"/>
    <property type="match status" value="1"/>
</dbReference>
<dbReference type="OrthoDB" id="9763644at2"/>